<feature type="compositionally biased region" description="Basic residues" evidence="4">
    <location>
        <begin position="1041"/>
        <end position="1052"/>
    </location>
</feature>
<keyword evidence="2" id="KW-0596">Phosphopantetheine</keyword>
<protein>
    <submittedName>
        <fullName evidence="6">AMP-binding protein</fullName>
    </submittedName>
</protein>
<dbReference type="Gene3D" id="3.30.300.30">
    <property type="match status" value="1"/>
</dbReference>
<dbReference type="Gene3D" id="3.30.559.10">
    <property type="entry name" value="Chloramphenicol acetyltransferase-like domain"/>
    <property type="match status" value="1"/>
</dbReference>
<name>A0ABS1W0Q3_9ACTN</name>
<sequence>MWLADRMAPDTLNHALTMWEVAGDLDAAAIRSACLHVLGEAEVLRVNFVDDGEGLRLVVRELGDWQPFHLDLSAAADPEQAAREALTDLVREPFDVARDVLFRLGVVKLAEDRSLLVIAYHHLVADGFGAGGLLSRRIADVYTSLVRGVEIAPLPYSWDASSFAALTTQYLDSEQSTEDVEFWRDYLKAAPPAAQVPRVVVPDVRRSELAEPMSAADRWSEVAGAIGMTARTLTVGRAEADTWTEAAAAMGVWMSSMLTAATAAFLRHRCDLPEFLLSVAAGNRSGGASTTPGLAVNVVPIRVRAPLGATVADLADSIVDETFEISGHTLCHYSDIQRASGTTPGGRGSFGPVMNVIEFVDQIHFAGHPARYSGATTGSFNELSIGVYTDGTADSDLYIRLDAPASLYDRAQLRLIGEDLIAFVRAVVADAEQPLGALDVVGGAERDRVLAAPADAAAAPATVTELFARQVARDPEGIAIVSGDAVVSYRDLDERSDRVAASLRGRHVGAETVVAILLPRSVDLAVALLGVVKAGGAYLAIDPGRPADEIKARLGAASAGVLIVAAETAAETAVETEATTLLLGDLSTGATADDLPVPVRPDNAAAVLTGSGPVDAGAPLMITHRNLSRYVLDRHRPGLGAGTTLWHCSPAADALAFELWAPLLLGGQVVVAPEAELDGATLTALQATHRISRAWLPAALFAAVAADRAGDLAGFTEVWTQADQVPVAALRRVRAACTGLSIVNSHGPAQTAASVGGVTDNEAPTSARYVLGPGLAPVPAGVEGELYVAGPGVARGLAGRPGATAERFVACPFGPAGAVMYRTGDRVRLAADGRLEHLGRAGERARLRGAEVDTGHIEDALAGHPRLAQSLVVVREDGAGQEHLVAYVVPATGRAADPGTLDPRTELTHEELSRFVAGRVQESLLPSAFVVLDRLPLTPGGRVDRTRLPEPEIHETRYRAPRNNTEEVLARLFADVLELGRVGIDEDFFDLGGNSLRAIRLVGLIRTELQLEVSIRTLFAARTVAGLSERKQNLTQSSRPALRRRTKAGAVV</sequence>
<keyword evidence="3" id="KW-0597">Phosphoprotein</keyword>
<dbReference type="InterPro" id="IPR023213">
    <property type="entry name" value="CAT-like_dom_sf"/>
</dbReference>
<dbReference type="PROSITE" id="PS00012">
    <property type="entry name" value="PHOSPHOPANTETHEINE"/>
    <property type="match status" value="1"/>
</dbReference>
<comment type="cofactor">
    <cofactor evidence="1">
        <name>pantetheine 4'-phosphate</name>
        <dbReference type="ChEBI" id="CHEBI:47942"/>
    </cofactor>
</comment>
<dbReference type="Proteomes" id="UP000598996">
    <property type="component" value="Unassembled WGS sequence"/>
</dbReference>
<dbReference type="Gene3D" id="3.40.50.980">
    <property type="match status" value="2"/>
</dbReference>
<dbReference type="InterPro" id="IPR001242">
    <property type="entry name" value="Condensation_dom"/>
</dbReference>
<dbReference type="InterPro" id="IPR006162">
    <property type="entry name" value="Ppantetheine_attach_site"/>
</dbReference>
<evidence type="ECO:0000256" key="1">
    <source>
        <dbReference type="ARBA" id="ARBA00001957"/>
    </source>
</evidence>
<dbReference type="SUPFAM" id="SSF47336">
    <property type="entry name" value="ACP-like"/>
    <property type="match status" value="1"/>
</dbReference>
<comment type="caution">
    <text evidence="6">The sequence shown here is derived from an EMBL/GenBank/DDBJ whole genome shotgun (WGS) entry which is preliminary data.</text>
</comment>
<dbReference type="InterPro" id="IPR025110">
    <property type="entry name" value="AMP-bd_C"/>
</dbReference>
<dbReference type="PROSITE" id="PS50075">
    <property type="entry name" value="CARRIER"/>
    <property type="match status" value="1"/>
</dbReference>
<evidence type="ECO:0000313" key="7">
    <source>
        <dbReference type="Proteomes" id="UP000598996"/>
    </source>
</evidence>
<accession>A0ABS1W0Q3</accession>
<organism evidence="6 7">
    <name type="scientific">Paractinoplanes lichenicola</name>
    <dbReference type="NCBI Taxonomy" id="2802976"/>
    <lineage>
        <taxon>Bacteria</taxon>
        <taxon>Bacillati</taxon>
        <taxon>Actinomycetota</taxon>
        <taxon>Actinomycetes</taxon>
        <taxon>Micromonosporales</taxon>
        <taxon>Micromonosporaceae</taxon>
        <taxon>Paractinoplanes</taxon>
    </lineage>
</organism>
<feature type="domain" description="Carrier" evidence="5">
    <location>
        <begin position="960"/>
        <end position="1035"/>
    </location>
</feature>
<dbReference type="SUPFAM" id="SSF56801">
    <property type="entry name" value="Acetyl-CoA synthetase-like"/>
    <property type="match status" value="1"/>
</dbReference>
<keyword evidence="7" id="KW-1185">Reference proteome</keyword>
<dbReference type="SUPFAM" id="SSF52777">
    <property type="entry name" value="CoA-dependent acyltransferases"/>
    <property type="match status" value="2"/>
</dbReference>
<dbReference type="InterPro" id="IPR009081">
    <property type="entry name" value="PP-bd_ACP"/>
</dbReference>
<dbReference type="Gene3D" id="3.40.50.1820">
    <property type="entry name" value="alpha/beta hydrolase"/>
    <property type="match status" value="1"/>
</dbReference>
<dbReference type="PANTHER" id="PTHR45527:SF1">
    <property type="entry name" value="FATTY ACID SYNTHASE"/>
    <property type="match status" value="1"/>
</dbReference>
<dbReference type="InterPro" id="IPR029058">
    <property type="entry name" value="AB_hydrolase_fold"/>
</dbReference>
<evidence type="ECO:0000313" key="6">
    <source>
        <dbReference type="EMBL" id="MBL7260318.1"/>
    </source>
</evidence>
<dbReference type="PANTHER" id="PTHR45527">
    <property type="entry name" value="NONRIBOSOMAL PEPTIDE SYNTHETASE"/>
    <property type="match status" value="1"/>
</dbReference>
<evidence type="ECO:0000256" key="3">
    <source>
        <dbReference type="ARBA" id="ARBA00022553"/>
    </source>
</evidence>
<dbReference type="Pfam" id="PF00668">
    <property type="entry name" value="Condensation"/>
    <property type="match status" value="1"/>
</dbReference>
<evidence type="ECO:0000259" key="5">
    <source>
        <dbReference type="PROSITE" id="PS50075"/>
    </source>
</evidence>
<dbReference type="InterPro" id="IPR000873">
    <property type="entry name" value="AMP-dep_synth/lig_dom"/>
</dbReference>
<dbReference type="InterPro" id="IPR045851">
    <property type="entry name" value="AMP-bd_C_sf"/>
</dbReference>
<dbReference type="EMBL" id="JAENHO010000013">
    <property type="protein sequence ID" value="MBL7260318.1"/>
    <property type="molecule type" value="Genomic_DNA"/>
</dbReference>
<dbReference type="Gene3D" id="2.30.38.10">
    <property type="entry name" value="Luciferase, Domain 3"/>
    <property type="match status" value="1"/>
</dbReference>
<dbReference type="Gene3D" id="3.30.559.30">
    <property type="entry name" value="Nonribosomal peptide synthetase, condensation domain"/>
    <property type="match status" value="1"/>
</dbReference>
<proteinExistence type="predicted"/>
<gene>
    <name evidence="6" type="ORF">JKJ07_39070</name>
</gene>
<dbReference type="Pfam" id="PF13193">
    <property type="entry name" value="AMP-binding_C"/>
    <property type="match status" value="1"/>
</dbReference>
<evidence type="ECO:0000256" key="4">
    <source>
        <dbReference type="SAM" id="MobiDB-lite"/>
    </source>
</evidence>
<evidence type="ECO:0000256" key="2">
    <source>
        <dbReference type="ARBA" id="ARBA00022450"/>
    </source>
</evidence>
<feature type="region of interest" description="Disordered" evidence="4">
    <location>
        <begin position="1030"/>
        <end position="1052"/>
    </location>
</feature>
<dbReference type="Pfam" id="PF00550">
    <property type="entry name" value="PP-binding"/>
    <property type="match status" value="1"/>
</dbReference>
<dbReference type="Pfam" id="PF00501">
    <property type="entry name" value="AMP-binding"/>
    <property type="match status" value="1"/>
</dbReference>
<reference evidence="6 7" key="1">
    <citation type="submission" date="2021-01" db="EMBL/GenBank/DDBJ databases">
        <title>Actinoplanes sp. nov. LDG1-01 isolated from lichen.</title>
        <authorList>
            <person name="Saeng-In P."/>
            <person name="Phongsopitanun W."/>
            <person name="Kanchanasin P."/>
            <person name="Yuki M."/>
            <person name="Kudo T."/>
            <person name="Ohkuma M."/>
            <person name="Tanasupawat S."/>
        </authorList>
    </citation>
    <scope>NUCLEOTIDE SEQUENCE [LARGE SCALE GENOMIC DNA]</scope>
    <source>
        <strain evidence="6 7">LDG1-01</strain>
    </source>
</reference>
<dbReference type="InterPro" id="IPR036736">
    <property type="entry name" value="ACP-like_sf"/>
</dbReference>